<dbReference type="Gene3D" id="1.10.3720.10">
    <property type="entry name" value="MetI-like"/>
    <property type="match status" value="1"/>
</dbReference>
<dbReference type="AlphaFoldDB" id="A0A4R1NCA9"/>
<keyword evidence="2 8" id="KW-0813">Transport</keyword>
<dbReference type="EMBL" id="SJOI01000001">
    <property type="protein sequence ID" value="TCL05165.1"/>
    <property type="molecule type" value="Genomic_DNA"/>
</dbReference>
<evidence type="ECO:0000256" key="1">
    <source>
        <dbReference type="ARBA" id="ARBA00004429"/>
    </source>
</evidence>
<evidence type="ECO:0000256" key="4">
    <source>
        <dbReference type="ARBA" id="ARBA00022519"/>
    </source>
</evidence>
<keyword evidence="7 8" id="KW-0472">Membrane</keyword>
<accession>A0A4R1NCA9</accession>
<feature type="domain" description="ABC transmembrane type-1" evidence="9">
    <location>
        <begin position="60"/>
        <end position="243"/>
    </location>
</feature>
<evidence type="ECO:0000256" key="3">
    <source>
        <dbReference type="ARBA" id="ARBA00022475"/>
    </source>
</evidence>
<evidence type="ECO:0000256" key="5">
    <source>
        <dbReference type="ARBA" id="ARBA00022692"/>
    </source>
</evidence>
<protein>
    <submittedName>
        <fullName evidence="10">NitT/TauT family transport system permease protein/putative hydroxymethylpyrimidine transport system permease protein</fullName>
    </submittedName>
</protein>
<dbReference type="PROSITE" id="PS50928">
    <property type="entry name" value="ABC_TM1"/>
    <property type="match status" value="1"/>
</dbReference>
<name>A0A4R1NCA9_9GAMM</name>
<keyword evidence="4" id="KW-0997">Cell inner membrane</keyword>
<dbReference type="PANTHER" id="PTHR30151:SF20">
    <property type="entry name" value="ABC TRANSPORTER PERMEASE PROTEIN HI_0355-RELATED"/>
    <property type="match status" value="1"/>
</dbReference>
<dbReference type="InterPro" id="IPR000515">
    <property type="entry name" value="MetI-like"/>
</dbReference>
<dbReference type="RefSeq" id="WP_132923897.1">
    <property type="nucleotide sequence ID" value="NZ_SJOI01000001.1"/>
</dbReference>
<dbReference type="CDD" id="cd06261">
    <property type="entry name" value="TM_PBP2"/>
    <property type="match status" value="1"/>
</dbReference>
<evidence type="ECO:0000256" key="8">
    <source>
        <dbReference type="RuleBase" id="RU363032"/>
    </source>
</evidence>
<sequence length="251" mass="27055">MTTRLLRRQRLYALAGAFILLALWEAGGRSSWLRGVIPPLSEVIGQFLAPENHAVFLDALLHTADSAFRGYFIGILIGTLLAVLAQLGHWLRPGITRLAAIINATPVIALGPVLLATMERQDLPIAVAAFFVFFSVFIATLSGFAEVNQAHYDLFAVLDCPGNKRFFHLELPACLPTFMSGLKVAAPAAMVGAIFGEWFGLDQGIGPLLISAMQSDSIALLWAATLMAGGFGILLFLVMSALEKSVVARFR</sequence>
<gene>
    <name evidence="10" type="ORF">EZJ58_3336</name>
</gene>
<evidence type="ECO:0000313" key="10">
    <source>
        <dbReference type="EMBL" id="TCL05165.1"/>
    </source>
</evidence>
<comment type="caution">
    <text evidence="10">The sequence shown here is derived from an EMBL/GenBank/DDBJ whole genome shotgun (WGS) entry which is preliminary data.</text>
</comment>
<dbReference type="GO" id="GO:0005886">
    <property type="term" value="C:plasma membrane"/>
    <property type="evidence" value="ECO:0007669"/>
    <property type="project" value="UniProtKB-SubCell"/>
</dbReference>
<feature type="transmembrane region" description="Helical" evidence="8">
    <location>
        <begin position="219"/>
        <end position="242"/>
    </location>
</feature>
<dbReference type="InterPro" id="IPR035906">
    <property type="entry name" value="MetI-like_sf"/>
</dbReference>
<dbReference type="PANTHER" id="PTHR30151">
    <property type="entry name" value="ALKANE SULFONATE ABC TRANSPORTER-RELATED, MEMBRANE SUBUNIT"/>
    <property type="match status" value="1"/>
</dbReference>
<dbReference type="SUPFAM" id="SSF161098">
    <property type="entry name" value="MetI-like"/>
    <property type="match status" value="1"/>
</dbReference>
<keyword evidence="5 8" id="KW-0812">Transmembrane</keyword>
<evidence type="ECO:0000256" key="2">
    <source>
        <dbReference type="ARBA" id="ARBA00022448"/>
    </source>
</evidence>
<dbReference type="Proteomes" id="UP000294555">
    <property type="component" value="Unassembled WGS sequence"/>
</dbReference>
<dbReference type="OrthoDB" id="8138334at2"/>
<comment type="subcellular location">
    <subcellularLocation>
        <location evidence="1">Cell inner membrane</location>
        <topology evidence="1">Multi-pass membrane protein</topology>
    </subcellularLocation>
    <subcellularLocation>
        <location evidence="8">Cell membrane</location>
        <topology evidence="8">Multi-pass membrane protein</topology>
    </subcellularLocation>
</comment>
<evidence type="ECO:0000313" key="11">
    <source>
        <dbReference type="Proteomes" id="UP000294555"/>
    </source>
</evidence>
<reference evidence="10 11" key="1">
    <citation type="submission" date="2019-02" db="EMBL/GenBank/DDBJ databases">
        <title>Investigation of anaerobic lignin degradation for improved lignocellulosic biofuels.</title>
        <authorList>
            <person name="Deangelis K."/>
        </authorList>
    </citation>
    <scope>NUCLEOTIDE SEQUENCE [LARGE SCALE GENOMIC DNA]</scope>
    <source>
        <strain evidence="10 11">159R</strain>
    </source>
</reference>
<comment type="similarity">
    <text evidence="8">Belongs to the binding-protein-dependent transport system permease family.</text>
</comment>
<evidence type="ECO:0000259" key="9">
    <source>
        <dbReference type="PROSITE" id="PS50928"/>
    </source>
</evidence>
<evidence type="ECO:0000256" key="7">
    <source>
        <dbReference type="ARBA" id="ARBA00023136"/>
    </source>
</evidence>
<dbReference type="GO" id="GO:0055085">
    <property type="term" value="P:transmembrane transport"/>
    <property type="evidence" value="ECO:0007669"/>
    <property type="project" value="InterPro"/>
</dbReference>
<keyword evidence="11" id="KW-1185">Reference proteome</keyword>
<organism evidence="10 11">
    <name type="scientific">Sodalis ligni</name>
    <dbReference type="NCBI Taxonomy" id="2697027"/>
    <lineage>
        <taxon>Bacteria</taxon>
        <taxon>Pseudomonadati</taxon>
        <taxon>Pseudomonadota</taxon>
        <taxon>Gammaproteobacteria</taxon>
        <taxon>Enterobacterales</taxon>
        <taxon>Bruguierivoracaceae</taxon>
        <taxon>Sodalis</taxon>
    </lineage>
</organism>
<proteinExistence type="inferred from homology"/>
<evidence type="ECO:0000256" key="6">
    <source>
        <dbReference type="ARBA" id="ARBA00022989"/>
    </source>
</evidence>
<feature type="transmembrane region" description="Helical" evidence="8">
    <location>
        <begin position="70"/>
        <end position="91"/>
    </location>
</feature>
<keyword evidence="6 8" id="KW-1133">Transmembrane helix</keyword>
<feature type="transmembrane region" description="Helical" evidence="8">
    <location>
        <begin position="123"/>
        <end position="145"/>
    </location>
</feature>
<dbReference type="Pfam" id="PF00528">
    <property type="entry name" value="BPD_transp_1"/>
    <property type="match status" value="1"/>
</dbReference>
<keyword evidence="3" id="KW-1003">Cell membrane</keyword>
<feature type="transmembrane region" description="Helical" evidence="8">
    <location>
        <begin position="98"/>
        <end position="117"/>
    </location>
</feature>